<accession>A7SZN1</accession>
<organism evidence="13 14">
    <name type="scientific">Nematostella vectensis</name>
    <name type="common">Starlet sea anemone</name>
    <dbReference type="NCBI Taxonomy" id="45351"/>
    <lineage>
        <taxon>Eukaryota</taxon>
        <taxon>Metazoa</taxon>
        <taxon>Cnidaria</taxon>
        <taxon>Anthozoa</taxon>
        <taxon>Hexacorallia</taxon>
        <taxon>Actiniaria</taxon>
        <taxon>Edwardsiidae</taxon>
        <taxon>Nematostella</taxon>
    </lineage>
</organism>
<reference evidence="13 14" key="1">
    <citation type="journal article" date="2007" name="Science">
        <title>Sea anemone genome reveals ancestral eumetazoan gene repertoire and genomic organization.</title>
        <authorList>
            <person name="Putnam N.H."/>
            <person name="Srivastava M."/>
            <person name="Hellsten U."/>
            <person name="Dirks B."/>
            <person name="Chapman J."/>
            <person name="Salamov A."/>
            <person name="Terry A."/>
            <person name="Shapiro H."/>
            <person name="Lindquist E."/>
            <person name="Kapitonov V.V."/>
            <person name="Jurka J."/>
            <person name="Genikhovich G."/>
            <person name="Grigoriev I.V."/>
            <person name="Lucas S.M."/>
            <person name="Steele R.E."/>
            <person name="Finnerty J.R."/>
            <person name="Technau U."/>
            <person name="Martindale M.Q."/>
            <person name="Rokhsar D.S."/>
        </authorList>
    </citation>
    <scope>NUCLEOTIDE SEQUENCE [LARGE SCALE GENOMIC DNA]</scope>
    <source>
        <strain evidence="14">CH2 X CH6</strain>
    </source>
</reference>
<dbReference type="InterPro" id="IPR039283">
    <property type="entry name" value="MOSPD1/3"/>
</dbReference>
<dbReference type="InterPro" id="IPR008962">
    <property type="entry name" value="PapD-like_sf"/>
</dbReference>
<dbReference type="InterPro" id="IPR000535">
    <property type="entry name" value="MSP_dom"/>
</dbReference>
<dbReference type="GO" id="GO:0005789">
    <property type="term" value="C:endoplasmic reticulum membrane"/>
    <property type="evidence" value="ECO:0007669"/>
    <property type="project" value="UniProtKB-SubCell"/>
</dbReference>
<feature type="transmembrane region" description="Helical" evidence="11">
    <location>
        <begin position="159"/>
        <end position="177"/>
    </location>
</feature>
<evidence type="ECO:0000256" key="8">
    <source>
        <dbReference type="ARBA" id="ARBA00023136"/>
    </source>
</evidence>
<dbReference type="SUPFAM" id="SSF49354">
    <property type="entry name" value="PapD-like"/>
    <property type="match status" value="1"/>
</dbReference>
<dbReference type="GO" id="GO:0005737">
    <property type="term" value="C:cytoplasm"/>
    <property type="evidence" value="ECO:0000318"/>
    <property type="project" value="GO_Central"/>
</dbReference>
<evidence type="ECO:0000256" key="11">
    <source>
        <dbReference type="SAM" id="Phobius"/>
    </source>
</evidence>
<dbReference type="PANTHER" id="PTHR34441:SF1">
    <property type="entry name" value="MOTILE SPERM DOMAIN-CONTAINING 1"/>
    <property type="match status" value="1"/>
</dbReference>
<dbReference type="Pfam" id="PF00635">
    <property type="entry name" value="Motile_Sperm"/>
    <property type="match status" value="1"/>
</dbReference>
<dbReference type="GO" id="GO:0000139">
    <property type="term" value="C:Golgi membrane"/>
    <property type="evidence" value="ECO:0007669"/>
    <property type="project" value="UniProtKB-SubCell"/>
</dbReference>
<evidence type="ECO:0000256" key="3">
    <source>
        <dbReference type="ARBA" id="ARBA00020941"/>
    </source>
</evidence>
<feature type="domain" description="MSP" evidence="12">
    <location>
        <begin position="15"/>
        <end position="144"/>
    </location>
</feature>
<keyword evidence="5" id="KW-0256">Endoplasmic reticulum</keyword>
<dbReference type="InParanoid" id="A7SZN1"/>
<dbReference type="PANTHER" id="PTHR34441">
    <property type="entry name" value="MOTILE SPERM DOMAIN-CONTAINING PROTEIN 1"/>
    <property type="match status" value="1"/>
</dbReference>
<keyword evidence="14" id="KW-1185">Reference proteome</keyword>
<dbReference type="Proteomes" id="UP000001593">
    <property type="component" value="Unassembled WGS sequence"/>
</dbReference>
<feature type="compositionally biased region" description="Basic residues" evidence="10">
    <location>
        <begin position="132"/>
        <end position="141"/>
    </location>
</feature>
<dbReference type="AlphaFoldDB" id="A7SZN1"/>
<evidence type="ECO:0000256" key="4">
    <source>
        <dbReference type="ARBA" id="ARBA00022692"/>
    </source>
</evidence>
<keyword evidence="4 11" id="KW-0812">Transmembrane</keyword>
<evidence type="ECO:0000256" key="10">
    <source>
        <dbReference type="SAM" id="MobiDB-lite"/>
    </source>
</evidence>
<dbReference type="eggNOG" id="KOG0439">
    <property type="taxonomic scope" value="Eukaryota"/>
</dbReference>
<gene>
    <name evidence="13" type="ORF">NEMVEDRAFT_v1g220036</name>
</gene>
<evidence type="ECO:0000256" key="1">
    <source>
        <dbReference type="ARBA" id="ARBA00004477"/>
    </source>
</evidence>
<comment type="subcellular location">
    <subcellularLocation>
        <location evidence="1">Endoplasmic reticulum membrane</location>
        <topology evidence="1">Multi-pass membrane protein</topology>
    </subcellularLocation>
    <subcellularLocation>
        <location evidence="2">Golgi apparatus membrane</location>
        <topology evidence="2">Multi-pass membrane protein</topology>
    </subcellularLocation>
</comment>
<evidence type="ECO:0000256" key="7">
    <source>
        <dbReference type="ARBA" id="ARBA00023034"/>
    </source>
</evidence>
<evidence type="ECO:0000313" key="14">
    <source>
        <dbReference type="Proteomes" id="UP000001593"/>
    </source>
</evidence>
<dbReference type="OMA" id="VYNPYEF"/>
<evidence type="ECO:0000256" key="6">
    <source>
        <dbReference type="ARBA" id="ARBA00022989"/>
    </source>
</evidence>
<dbReference type="EMBL" id="DS469975">
    <property type="protein sequence ID" value="EDO30843.1"/>
    <property type="molecule type" value="Genomic_DNA"/>
</dbReference>
<dbReference type="KEGG" id="nve:5501671"/>
<protein>
    <recommendedName>
        <fullName evidence="3">Motile sperm domain-containing protein 1</fullName>
    </recommendedName>
</protein>
<evidence type="ECO:0000256" key="5">
    <source>
        <dbReference type="ARBA" id="ARBA00022824"/>
    </source>
</evidence>
<keyword evidence="6 11" id="KW-1133">Transmembrane helix</keyword>
<feature type="transmembrane region" description="Helical" evidence="11">
    <location>
        <begin position="189"/>
        <end position="213"/>
    </location>
</feature>
<keyword evidence="8 11" id="KW-0472">Membrane</keyword>
<feature type="region of interest" description="Disordered" evidence="10">
    <location>
        <begin position="120"/>
        <end position="142"/>
    </location>
</feature>
<dbReference type="STRING" id="45351.A7SZN1"/>
<keyword evidence="7" id="KW-0333">Golgi apparatus</keyword>
<dbReference type="PhylomeDB" id="A7SZN1"/>
<dbReference type="Gene3D" id="2.60.40.10">
    <property type="entry name" value="Immunoglobulins"/>
    <property type="match status" value="1"/>
</dbReference>
<evidence type="ECO:0000256" key="9">
    <source>
        <dbReference type="ARBA" id="ARBA00045707"/>
    </source>
</evidence>
<dbReference type="FunFam" id="2.60.40.10:FF:000431">
    <property type="entry name" value="motile sperm domain-containing protein 1"/>
    <property type="match status" value="1"/>
</dbReference>
<evidence type="ECO:0000259" key="12">
    <source>
        <dbReference type="PROSITE" id="PS50202"/>
    </source>
</evidence>
<evidence type="ECO:0000256" key="2">
    <source>
        <dbReference type="ARBA" id="ARBA00004653"/>
    </source>
</evidence>
<dbReference type="OrthoDB" id="10022288at2759"/>
<comment type="function">
    <text evidence="9">Plays a role in differentiation and/or proliferation of mesenchymal stem cells. Proposed to be involved in epithelial-to-mesenchymal transition (EMT). However, another study suggests that it is not required for EMT or stem cell self-renewal and acts during later stages of differentiation.</text>
</comment>
<dbReference type="HOGENOM" id="CLU_088040_0_0_1"/>
<evidence type="ECO:0000313" key="13">
    <source>
        <dbReference type="EMBL" id="EDO30843.1"/>
    </source>
</evidence>
<dbReference type="InterPro" id="IPR013783">
    <property type="entry name" value="Ig-like_fold"/>
</dbReference>
<proteinExistence type="predicted"/>
<sequence length="215" mass="24032">MRSVQSSHFTDGSLPVFVFPDALTFYQDDQSSHKQVLTVYNPYEFTLKFKVLCTAPSRYLVVEAEGIIKPRCCVDIVIRHTAVKTTDPNIQDKFKLHVFKQGTNKLLGQKEVLSVLLHSKSAQQDKSTRRGSSPRRSPRKVSFHESVSYQGVDTTYTPSVWVVLLAVGCIAALMLPLEGESSSSRLPHYLFLSVNQKLIAAFILGLVTMALLLKT</sequence>
<name>A7SZN1_NEMVE</name>
<dbReference type="PROSITE" id="PS50202">
    <property type="entry name" value="MSP"/>
    <property type="match status" value="1"/>
</dbReference>